<keyword evidence="2 5" id="KW-0812">Transmembrane</keyword>
<feature type="transmembrane region" description="Helical" evidence="5">
    <location>
        <begin position="391"/>
        <end position="413"/>
    </location>
</feature>
<evidence type="ECO:0000256" key="5">
    <source>
        <dbReference type="SAM" id="Phobius"/>
    </source>
</evidence>
<feature type="transmembrane region" description="Helical" evidence="5">
    <location>
        <begin position="217"/>
        <end position="238"/>
    </location>
</feature>
<comment type="caution">
    <text evidence="7">The sequence shown here is derived from an EMBL/GenBank/DDBJ whole genome shotgun (WGS) entry which is preliminary data.</text>
</comment>
<dbReference type="Proteomes" id="UP000682111">
    <property type="component" value="Unassembled WGS sequence"/>
</dbReference>
<proteinExistence type="predicted"/>
<name>A0A919WKK1_9BACI</name>
<dbReference type="InterPro" id="IPR052902">
    <property type="entry name" value="ABC-2_transporter"/>
</dbReference>
<organism evidence="7 8">
    <name type="scientific">Robertmurraya siralis</name>
    <dbReference type="NCBI Taxonomy" id="77777"/>
    <lineage>
        <taxon>Bacteria</taxon>
        <taxon>Bacillati</taxon>
        <taxon>Bacillota</taxon>
        <taxon>Bacilli</taxon>
        <taxon>Bacillales</taxon>
        <taxon>Bacillaceae</taxon>
        <taxon>Robertmurraya</taxon>
    </lineage>
</organism>
<dbReference type="Pfam" id="PF12698">
    <property type="entry name" value="ABC2_membrane_3"/>
    <property type="match status" value="1"/>
</dbReference>
<feature type="transmembrane region" description="Helical" evidence="5">
    <location>
        <begin position="273"/>
        <end position="294"/>
    </location>
</feature>
<comment type="subcellular location">
    <subcellularLocation>
        <location evidence="1">Membrane</location>
        <topology evidence="1">Multi-pass membrane protein</topology>
    </subcellularLocation>
</comment>
<gene>
    <name evidence="7" type="ORF">J27TS8_34000</name>
</gene>
<evidence type="ECO:0000256" key="2">
    <source>
        <dbReference type="ARBA" id="ARBA00022692"/>
    </source>
</evidence>
<feature type="transmembrane region" description="Helical" evidence="5">
    <location>
        <begin position="334"/>
        <end position="356"/>
    </location>
</feature>
<evidence type="ECO:0000256" key="4">
    <source>
        <dbReference type="ARBA" id="ARBA00023136"/>
    </source>
</evidence>
<sequence>MWSFFKKDLIVFWRDRKGFLLSLFLPIVLIVVLNFAYAGLFTSDDHSVNIRLGIVQEDDPVSDMQEFEALVEEMELMEEEKDELLQQAAIHEPGTVLYHMLHRPEFKDWLDMRELSMEEAVSQVEEGKLDAYMRIPARFTLDVLRAGVLGDEVGALISIHAEEYSTEVQTLQEMINQFVNSLNFQFALENTNESNGGEPVLPIGGVERIESSEAYTMAQYFTIAVATLFSLFIAQTVAMKTVTEKRERVFNRIVLSNSSPFAFLMGKMASTFCFCWFQIMLTLMVTQLFLIIFPDHSIQFWSGLVLIISVFVLTVSGLSALFTTITLRLQNLNAANGIFSLIIMLMGLLGGSFFPLQGLPVVFQKMGDWTPNGLIQTVLIDWIQNRMYSNLLMPLLVLVLFFSIVLAVSLVLFPRRESL</sequence>
<protein>
    <recommendedName>
        <fullName evidence="6">ABC-2 type transporter transmembrane domain-containing protein</fullName>
    </recommendedName>
</protein>
<dbReference type="EMBL" id="BORC01000006">
    <property type="protein sequence ID" value="GIN63407.1"/>
    <property type="molecule type" value="Genomic_DNA"/>
</dbReference>
<evidence type="ECO:0000313" key="8">
    <source>
        <dbReference type="Proteomes" id="UP000682111"/>
    </source>
</evidence>
<keyword evidence="8" id="KW-1185">Reference proteome</keyword>
<dbReference type="RefSeq" id="WP_212934163.1">
    <property type="nucleotide sequence ID" value="NZ_BORC01000006.1"/>
</dbReference>
<evidence type="ECO:0000259" key="6">
    <source>
        <dbReference type="Pfam" id="PF12698"/>
    </source>
</evidence>
<keyword evidence="3 5" id="KW-1133">Transmembrane helix</keyword>
<evidence type="ECO:0000256" key="1">
    <source>
        <dbReference type="ARBA" id="ARBA00004141"/>
    </source>
</evidence>
<keyword evidence="4 5" id="KW-0472">Membrane</keyword>
<reference evidence="7" key="1">
    <citation type="submission" date="2021-03" db="EMBL/GenBank/DDBJ databases">
        <title>Antimicrobial resistance genes in bacteria isolated from Japanese honey, and their potential for conferring macrolide and lincosamide resistance in the American foulbrood pathogen Paenibacillus larvae.</title>
        <authorList>
            <person name="Okamoto M."/>
            <person name="Kumagai M."/>
            <person name="Kanamori H."/>
            <person name="Takamatsu D."/>
        </authorList>
    </citation>
    <scope>NUCLEOTIDE SEQUENCE</scope>
    <source>
        <strain evidence="7">J27TS8</strain>
    </source>
</reference>
<dbReference type="InterPro" id="IPR013525">
    <property type="entry name" value="ABC2_TM"/>
</dbReference>
<evidence type="ECO:0000256" key="3">
    <source>
        <dbReference type="ARBA" id="ARBA00022989"/>
    </source>
</evidence>
<accession>A0A919WKK1</accession>
<dbReference type="AlphaFoldDB" id="A0A919WKK1"/>
<dbReference type="GO" id="GO:0016020">
    <property type="term" value="C:membrane"/>
    <property type="evidence" value="ECO:0007669"/>
    <property type="project" value="UniProtKB-SubCell"/>
</dbReference>
<feature type="domain" description="ABC-2 type transporter transmembrane" evidence="6">
    <location>
        <begin position="17"/>
        <end position="410"/>
    </location>
</feature>
<feature type="transmembrane region" description="Helical" evidence="5">
    <location>
        <begin position="300"/>
        <end position="322"/>
    </location>
</feature>
<evidence type="ECO:0000313" key="7">
    <source>
        <dbReference type="EMBL" id="GIN63407.1"/>
    </source>
</evidence>
<dbReference type="PANTHER" id="PTHR43027">
    <property type="entry name" value="DOXORUBICIN RESISTANCE ABC TRANSPORTER PERMEASE PROTEIN DRRC-RELATED"/>
    <property type="match status" value="1"/>
</dbReference>
<dbReference type="GO" id="GO:0140359">
    <property type="term" value="F:ABC-type transporter activity"/>
    <property type="evidence" value="ECO:0007669"/>
    <property type="project" value="InterPro"/>
</dbReference>
<dbReference type="PANTHER" id="PTHR43027:SF1">
    <property type="entry name" value="DOXORUBICIN RESISTANCE ABC TRANSPORTER PERMEASE PROTEIN DRRC-RELATED"/>
    <property type="match status" value="1"/>
</dbReference>